<comment type="caution">
    <text evidence="2">The sequence shown here is derived from an EMBL/GenBank/DDBJ whole genome shotgun (WGS) entry which is preliminary data.</text>
</comment>
<sequence length="59" mass="6888">MEQDDRHSRPAVTHHANDLRLRVHQLQKRAEAEGFRASSSPLERKAFMDESWGEADETR</sequence>
<evidence type="ECO:0000313" key="3">
    <source>
        <dbReference type="Proteomes" id="UP000186216"/>
    </source>
</evidence>
<reference evidence="2 3" key="1">
    <citation type="submission" date="2017-01" db="EMBL/GenBank/DDBJ databases">
        <authorList>
            <person name="Varghese N."/>
            <person name="Submissions S."/>
        </authorList>
    </citation>
    <scope>NUCLEOTIDE SEQUENCE [LARGE SCALE GENOMIC DNA]</scope>
    <source>
        <strain evidence="2 3">DSM 18447</strain>
    </source>
</reference>
<accession>A0AA45W713</accession>
<evidence type="ECO:0000313" key="2">
    <source>
        <dbReference type="EMBL" id="SIT06077.1"/>
    </source>
</evidence>
<protein>
    <submittedName>
        <fullName evidence="2">Uncharacterized protein</fullName>
    </submittedName>
</protein>
<evidence type="ECO:0000256" key="1">
    <source>
        <dbReference type="SAM" id="MobiDB-lite"/>
    </source>
</evidence>
<name>A0AA45W713_9RHOB</name>
<dbReference type="AlphaFoldDB" id="A0AA45W713"/>
<gene>
    <name evidence="2" type="ORF">SAMN05421772_11515</name>
</gene>
<proteinExistence type="predicted"/>
<dbReference type="EMBL" id="FTOU01000015">
    <property type="protein sequence ID" value="SIT06077.1"/>
    <property type="molecule type" value="Genomic_DNA"/>
</dbReference>
<organism evidence="2 3">
    <name type="scientific">Paracoccus saliphilus</name>
    <dbReference type="NCBI Taxonomy" id="405559"/>
    <lineage>
        <taxon>Bacteria</taxon>
        <taxon>Pseudomonadati</taxon>
        <taxon>Pseudomonadota</taxon>
        <taxon>Alphaproteobacteria</taxon>
        <taxon>Rhodobacterales</taxon>
        <taxon>Paracoccaceae</taxon>
        <taxon>Paracoccus</taxon>
    </lineage>
</organism>
<feature type="region of interest" description="Disordered" evidence="1">
    <location>
        <begin position="30"/>
        <end position="59"/>
    </location>
</feature>
<dbReference type="Proteomes" id="UP000186216">
    <property type="component" value="Unassembled WGS sequence"/>
</dbReference>